<dbReference type="AlphaFoldDB" id="A0A7J8CZJ8"/>
<dbReference type="InParanoid" id="A0A7J8CZJ8"/>
<feature type="transmembrane region" description="Helical" evidence="4">
    <location>
        <begin position="824"/>
        <end position="846"/>
    </location>
</feature>
<gene>
    <name evidence="7" type="ORF">HJG59_009472</name>
</gene>
<feature type="domain" description="Leucine-rich repeat-containing protein 37 N-terminal" evidence="6">
    <location>
        <begin position="133"/>
        <end position="194"/>
    </location>
</feature>
<keyword evidence="4" id="KW-0812">Transmembrane</keyword>
<accession>A0A7J8CZJ8</accession>
<dbReference type="EMBL" id="JACASF010000019">
    <property type="protein sequence ID" value="KAF6416176.1"/>
    <property type="molecule type" value="Genomic_DNA"/>
</dbReference>
<keyword evidence="8" id="KW-1185">Reference proteome</keyword>
<feature type="compositionally biased region" description="Basic and acidic residues" evidence="3">
    <location>
        <begin position="852"/>
        <end position="867"/>
    </location>
</feature>
<dbReference type="InterPro" id="IPR003591">
    <property type="entry name" value="Leu-rich_rpt_typical-subtyp"/>
</dbReference>
<dbReference type="PANTHER" id="PTHR23045">
    <property type="entry name" value="LEUCINE-RICH REPEAT-CONTAINING PROTEIN 37A"/>
    <property type="match status" value="1"/>
</dbReference>
<keyword evidence="2" id="KW-0677">Repeat</keyword>
<dbReference type="InterPro" id="IPR032675">
    <property type="entry name" value="LRR_dom_sf"/>
</dbReference>
<dbReference type="SMART" id="SM00369">
    <property type="entry name" value="LRR_TYP"/>
    <property type="match status" value="5"/>
</dbReference>
<dbReference type="InterPro" id="IPR001611">
    <property type="entry name" value="Leu-rich_rpt"/>
</dbReference>
<evidence type="ECO:0000256" key="1">
    <source>
        <dbReference type="ARBA" id="ARBA00022614"/>
    </source>
</evidence>
<dbReference type="Pfam" id="PF15779">
    <property type="entry name" value="LRRC37"/>
    <property type="match status" value="2"/>
</dbReference>
<evidence type="ECO:0000313" key="8">
    <source>
        <dbReference type="Proteomes" id="UP000550707"/>
    </source>
</evidence>
<keyword evidence="1" id="KW-0433">Leucine-rich repeat</keyword>
<dbReference type="InterPro" id="IPR029423">
    <property type="entry name" value="LRRC37AB_C"/>
</dbReference>
<dbReference type="Gene3D" id="3.80.10.10">
    <property type="entry name" value="Ribonuclease Inhibitor"/>
    <property type="match status" value="1"/>
</dbReference>
<feature type="compositionally biased region" description="Basic and acidic residues" evidence="3">
    <location>
        <begin position="114"/>
        <end position="132"/>
    </location>
</feature>
<organism evidence="7 8">
    <name type="scientific">Molossus molossus</name>
    <name type="common">Pallas' mastiff bat</name>
    <name type="synonym">Vespertilio molossus</name>
    <dbReference type="NCBI Taxonomy" id="27622"/>
    <lineage>
        <taxon>Eukaryota</taxon>
        <taxon>Metazoa</taxon>
        <taxon>Chordata</taxon>
        <taxon>Craniata</taxon>
        <taxon>Vertebrata</taxon>
        <taxon>Euteleostomi</taxon>
        <taxon>Mammalia</taxon>
        <taxon>Eutheria</taxon>
        <taxon>Laurasiatheria</taxon>
        <taxon>Chiroptera</taxon>
        <taxon>Yangochiroptera</taxon>
        <taxon>Molossidae</taxon>
        <taxon>Molossus</taxon>
    </lineage>
</organism>
<evidence type="ECO:0000256" key="2">
    <source>
        <dbReference type="ARBA" id="ARBA00022737"/>
    </source>
</evidence>
<protein>
    <recommendedName>
        <fullName evidence="9">Leucine rich repeat containing 37A</fullName>
    </recommendedName>
</protein>
<reference evidence="7 8" key="1">
    <citation type="journal article" date="2020" name="Nature">
        <title>Six reference-quality genomes reveal evolution of bat adaptations.</title>
        <authorList>
            <person name="Jebb D."/>
            <person name="Huang Z."/>
            <person name="Pippel M."/>
            <person name="Hughes G.M."/>
            <person name="Lavrichenko K."/>
            <person name="Devanna P."/>
            <person name="Winkler S."/>
            <person name="Jermiin L.S."/>
            <person name="Skirmuntt E.C."/>
            <person name="Katzourakis A."/>
            <person name="Burkitt-Gray L."/>
            <person name="Ray D.A."/>
            <person name="Sullivan K.A.M."/>
            <person name="Roscito J.G."/>
            <person name="Kirilenko B.M."/>
            <person name="Davalos L.M."/>
            <person name="Corthals A.P."/>
            <person name="Power M.L."/>
            <person name="Jones G."/>
            <person name="Ransome R.D."/>
            <person name="Dechmann D.K.N."/>
            <person name="Locatelli A.G."/>
            <person name="Puechmaille S.J."/>
            <person name="Fedrigo O."/>
            <person name="Jarvis E.D."/>
            <person name="Hiller M."/>
            <person name="Vernes S.C."/>
            <person name="Myers E.W."/>
            <person name="Teeling E.C."/>
        </authorList>
    </citation>
    <scope>NUCLEOTIDE SEQUENCE [LARGE SCALE GENOMIC DNA]</scope>
    <source>
        <strain evidence="7">MMolMol1</strain>
        <tissue evidence="7">Muscle</tissue>
    </source>
</reference>
<name>A0A7J8CZJ8_MOLMO</name>
<evidence type="ECO:0000256" key="3">
    <source>
        <dbReference type="SAM" id="MobiDB-lite"/>
    </source>
</evidence>
<keyword evidence="4" id="KW-1133">Transmembrane helix</keyword>
<evidence type="ECO:0000259" key="5">
    <source>
        <dbReference type="Pfam" id="PF14914"/>
    </source>
</evidence>
<comment type="caution">
    <text evidence="7">The sequence shown here is derived from an EMBL/GenBank/DDBJ whole genome shotgun (WGS) entry which is preliminary data.</text>
</comment>
<evidence type="ECO:0000256" key="4">
    <source>
        <dbReference type="SAM" id="Phobius"/>
    </source>
</evidence>
<feature type="domain" description="Leucine-rich repeat-containing protein 37 N-terminal" evidence="6">
    <location>
        <begin position="247"/>
        <end position="288"/>
    </location>
</feature>
<keyword evidence="4" id="KW-0472">Membrane</keyword>
<evidence type="ECO:0000313" key="7">
    <source>
        <dbReference type="EMBL" id="KAF6416176.1"/>
    </source>
</evidence>
<dbReference type="SUPFAM" id="SSF52058">
    <property type="entry name" value="L domain-like"/>
    <property type="match status" value="1"/>
</dbReference>
<feature type="region of interest" description="Disordered" evidence="3">
    <location>
        <begin position="114"/>
        <end position="142"/>
    </location>
</feature>
<feature type="compositionally biased region" description="Basic and acidic residues" evidence="3">
    <location>
        <begin position="951"/>
        <end position="964"/>
    </location>
</feature>
<dbReference type="InterPro" id="IPR015753">
    <property type="entry name" value="LRRC37"/>
</dbReference>
<feature type="domain" description="LRRC37A/B like protein 1 C-terminal" evidence="5">
    <location>
        <begin position="768"/>
        <end position="852"/>
    </location>
</feature>
<evidence type="ECO:0008006" key="9">
    <source>
        <dbReference type="Google" id="ProtNLM"/>
    </source>
</evidence>
<dbReference type="InterPro" id="IPR032754">
    <property type="entry name" value="LRRC37_N"/>
</dbReference>
<dbReference type="PANTHER" id="PTHR23045:SF9">
    <property type="entry name" value="LEUCINE RICH REPEAT CONTAINING 37A-RELATED"/>
    <property type="match status" value="1"/>
</dbReference>
<evidence type="ECO:0000259" key="6">
    <source>
        <dbReference type="Pfam" id="PF15779"/>
    </source>
</evidence>
<dbReference type="Pfam" id="PF14914">
    <property type="entry name" value="LRRC37AB_C"/>
    <property type="match status" value="1"/>
</dbReference>
<dbReference type="Proteomes" id="UP000550707">
    <property type="component" value="Unassembled WGS sequence"/>
</dbReference>
<sequence length="964" mass="106754">MVLAPHFSELRAVTHLCESLAMPHSPGLLTVPGPLPVMSGLHLWAPRLLFIWQLFCLQVQAAQPSELSLNPGLLSFISLSFQPSSEHQKGQAQPTQSNKDVDLGLLITSEPPKKIVKEVSAHPPKSTEEDKPSFQQETPGQPTWEAGATALQQATAPPKHPEVTFPLPEPVQVQQSTSQPLDLELSISREPIFEADATGLQQATATPPHPEVTLPLPKPIQAQQLDVALTITPEPTLEADATALRQVTPPPRQPEVTLPLSQPGQAQQPTIHPLDLELTIAPQHSFEADAAALQQAVAPPKHPELTFPLLKPVLTQQPTNQHLHQELNISAEPTLEADATALQQATTPPKHSEVSFPLPKPVLAQQPTYQELHLELNITPKPSLEADATALQQATPPAKHPELTLPLPEPVLAQQPTNQHLQQELNITPESTLKTDATAPPMHPQVTTVLPPQPVQTQQPTLPAGSLTSLDLEVVISQQPETSETVPPITEQHAPRNICELCTCNNGTLSCTDLRSEQKLRSVPVLEPGIYNGTVTVLNLQGNAISHIDKDTWRPYHLVEKLNLSGNSIQELHTYTFRGLPSLQILDVSCNKIKLIERSAFETLPRLQYLNLGCNLITNVSFGTFQAWHGMKFLQKLILSHNPLTTVQDPYLLKLRALKYLDMGTTQVSLTTVDNIFITTLKLEKLILPRHLTCCLCQFKSNIEAATETVKLLCDTECLTNTPCDEELFIEGPFMKAISRRKKNSTELTVEPEKAYLVKNYNSSSSLMGLLMKMLSEQQEGKISKAQWDSEQLNARMQDLGEQEEEQPDELTKQLRGYEKNNKFIMAVPVIVVATFFIVIFCLIAICHRTPSKQDKGRSSRGSKEGSLEQMEEGGFWRRRPLWLRDIYGPLTTCLGMKKKQKPQDPDETEIFIKMERSEASPSSVRIDDTLDTAAGTGEAVSSFSLKMKQKPRDSDETKIVTEM</sequence>
<proteinExistence type="predicted"/>
<feature type="region of interest" description="Disordered" evidence="3">
    <location>
        <begin position="852"/>
        <end position="873"/>
    </location>
</feature>
<feature type="region of interest" description="Disordered" evidence="3">
    <location>
        <begin position="943"/>
        <end position="964"/>
    </location>
</feature>
<dbReference type="Pfam" id="PF13855">
    <property type="entry name" value="LRR_8"/>
    <property type="match status" value="1"/>
</dbReference>